<dbReference type="AlphaFoldDB" id="A0A2N4TZ65"/>
<evidence type="ECO:0000259" key="4">
    <source>
        <dbReference type="Pfam" id="PF00535"/>
    </source>
</evidence>
<accession>A0A2N4TZ65</accession>
<dbReference type="PANTHER" id="PTHR43179:SF12">
    <property type="entry name" value="GALACTOFURANOSYLTRANSFERASE GLFT2"/>
    <property type="match status" value="1"/>
</dbReference>
<evidence type="ECO:0000313" key="5">
    <source>
        <dbReference type="EMBL" id="PLC48055.1"/>
    </source>
</evidence>
<evidence type="ECO:0000256" key="3">
    <source>
        <dbReference type="ARBA" id="ARBA00022679"/>
    </source>
</evidence>
<evidence type="ECO:0000256" key="2">
    <source>
        <dbReference type="ARBA" id="ARBA00022676"/>
    </source>
</evidence>
<comment type="similarity">
    <text evidence="1">Belongs to the glycosyltransferase 2 family.</text>
</comment>
<dbReference type="OrthoDB" id="433681at2"/>
<dbReference type="Gene3D" id="3.90.550.10">
    <property type="entry name" value="Spore Coat Polysaccharide Biosynthesis Protein SpsA, Chain A"/>
    <property type="match status" value="1"/>
</dbReference>
<gene>
    <name evidence="5" type="ORF">CR159_20225</name>
</gene>
<dbReference type="RefSeq" id="WP_102075757.1">
    <property type="nucleotide sequence ID" value="NZ_PDNW01000029.1"/>
</dbReference>
<dbReference type="PANTHER" id="PTHR43179">
    <property type="entry name" value="RHAMNOSYLTRANSFERASE WBBL"/>
    <property type="match status" value="1"/>
</dbReference>
<evidence type="ECO:0000313" key="6">
    <source>
        <dbReference type="Proteomes" id="UP000234190"/>
    </source>
</evidence>
<keyword evidence="6" id="KW-1185">Reference proteome</keyword>
<dbReference type="InterPro" id="IPR001173">
    <property type="entry name" value="Glyco_trans_2-like"/>
</dbReference>
<feature type="domain" description="Glycosyltransferase 2-like" evidence="4">
    <location>
        <begin position="7"/>
        <end position="128"/>
    </location>
</feature>
<dbReference type="GO" id="GO:0016757">
    <property type="term" value="F:glycosyltransferase activity"/>
    <property type="evidence" value="ECO:0007669"/>
    <property type="project" value="UniProtKB-KW"/>
</dbReference>
<keyword evidence="2" id="KW-0328">Glycosyltransferase</keyword>
<name>A0A2N4TZ65_9BURK</name>
<dbReference type="CDD" id="cd00761">
    <property type="entry name" value="Glyco_tranf_GTA_type"/>
    <property type="match status" value="1"/>
</dbReference>
<organism evidence="5 6">
    <name type="scientific">Pollutimonas subterranea</name>
    <dbReference type="NCBI Taxonomy" id="2045210"/>
    <lineage>
        <taxon>Bacteria</taxon>
        <taxon>Pseudomonadati</taxon>
        <taxon>Pseudomonadota</taxon>
        <taxon>Betaproteobacteria</taxon>
        <taxon>Burkholderiales</taxon>
        <taxon>Alcaligenaceae</taxon>
        <taxon>Pollutimonas</taxon>
    </lineage>
</organism>
<dbReference type="EMBL" id="PDNW01000029">
    <property type="protein sequence ID" value="PLC48055.1"/>
    <property type="molecule type" value="Genomic_DNA"/>
</dbReference>
<dbReference type="InterPro" id="IPR029044">
    <property type="entry name" value="Nucleotide-diphossugar_trans"/>
</dbReference>
<dbReference type="Proteomes" id="UP000234190">
    <property type="component" value="Unassembled WGS sequence"/>
</dbReference>
<sequence length="334" mass="38399">MTRLKASVIIPTKNPGAIFNRVLDAVCKQETDFPYDVLVIDSGSTDGTIQYVQNHADARVRLHQILPTEFGHGRTRNLGVSLTEGEYAVLITHDACPATEHWLSSMVELADQDERIAGVFGRHIAYPTASPFTIHELEQHFLGFDRDPIVSLDDKQRYADDPGYRQFLHFFSDNNALVRRTVWQSIPYPDVDFAEDQIWAQKIIEAGWKKGYSKEGSVFHSHDYSLIERLQRSFDESYAFLRLFNYKLCPSLRIMLRTWLALNARDWRFAREKGLTKTSPMIVPRAFLDNLMRLLGHYLGTIGDTLPPRLRTKLSHDRRLLDGLRKGSEYKEAA</sequence>
<dbReference type="Pfam" id="PF00535">
    <property type="entry name" value="Glycos_transf_2"/>
    <property type="match status" value="1"/>
</dbReference>
<dbReference type="SUPFAM" id="SSF53448">
    <property type="entry name" value="Nucleotide-diphospho-sugar transferases"/>
    <property type="match status" value="1"/>
</dbReference>
<keyword evidence="3 5" id="KW-0808">Transferase</keyword>
<reference evidence="5 6" key="1">
    <citation type="submission" date="2017-10" db="EMBL/GenBank/DDBJ databases">
        <title>Two draft genome sequences of Pusillimonas sp. strains isolated from a nitrate- and radionuclide-contaminated groundwater in Russia.</title>
        <authorList>
            <person name="Grouzdev D.S."/>
            <person name="Tourova T.P."/>
            <person name="Goeva M.A."/>
            <person name="Babich T.L."/>
            <person name="Sokolova D.S."/>
            <person name="Abdullin R."/>
            <person name="Poltaraus A.B."/>
            <person name="Toshchakov S.V."/>
            <person name="Nazina T.N."/>
        </authorList>
    </citation>
    <scope>NUCLEOTIDE SEQUENCE [LARGE SCALE GENOMIC DNA]</scope>
    <source>
        <strain evidence="5 6">JR1/69-3-13</strain>
    </source>
</reference>
<comment type="caution">
    <text evidence="5">The sequence shown here is derived from an EMBL/GenBank/DDBJ whole genome shotgun (WGS) entry which is preliminary data.</text>
</comment>
<proteinExistence type="inferred from homology"/>
<protein>
    <submittedName>
        <fullName evidence="5">Family 2 glycosyl transferase</fullName>
    </submittedName>
</protein>
<evidence type="ECO:0000256" key="1">
    <source>
        <dbReference type="ARBA" id="ARBA00006739"/>
    </source>
</evidence>